<dbReference type="SUPFAM" id="SSF55315">
    <property type="entry name" value="L30e-like"/>
    <property type="match status" value="1"/>
</dbReference>
<evidence type="ECO:0000259" key="1">
    <source>
        <dbReference type="Pfam" id="PF01248"/>
    </source>
</evidence>
<dbReference type="NCBIfam" id="NF005585">
    <property type="entry name" value="PRK07283.1"/>
    <property type="match status" value="1"/>
</dbReference>
<name>A0A1I3BZY1_9LACT</name>
<dbReference type="GO" id="GO:0005840">
    <property type="term" value="C:ribosome"/>
    <property type="evidence" value="ECO:0007669"/>
    <property type="project" value="UniProtKB-KW"/>
</dbReference>
<dbReference type="Proteomes" id="UP000198668">
    <property type="component" value="Unassembled WGS sequence"/>
</dbReference>
<reference evidence="2 3" key="1">
    <citation type="submission" date="2016-10" db="EMBL/GenBank/DDBJ databases">
        <authorList>
            <person name="de Groot N.N."/>
        </authorList>
    </citation>
    <scope>NUCLEOTIDE SEQUENCE [LARGE SCALE GENOMIC DNA]</scope>
    <source>
        <strain evidence="2 3">DSM 27630</strain>
    </source>
</reference>
<organism evidence="2 3">
    <name type="scientific">Pisciglobus halotolerans</name>
    <dbReference type="NCBI Taxonomy" id="745365"/>
    <lineage>
        <taxon>Bacteria</taxon>
        <taxon>Bacillati</taxon>
        <taxon>Bacillota</taxon>
        <taxon>Bacilli</taxon>
        <taxon>Lactobacillales</taxon>
        <taxon>Carnobacteriaceae</taxon>
    </lineage>
</organism>
<keyword evidence="2" id="KW-0689">Ribosomal protein</keyword>
<proteinExistence type="predicted"/>
<dbReference type="EMBL" id="FOQE01000011">
    <property type="protein sequence ID" value="SFH67519.1"/>
    <property type="molecule type" value="Genomic_DNA"/>
</dbReference>
<feature type="domain" description="Ribosomal protein eL8/eL30/eS12/Gadd45" evidence="1">
    <location>
        <begin position="6"/>
        <end position="94"/>
    </location>
</feature>
<dbReference type="InterPro" id="IPR029064">
    <property type="entry name" value="Ribosomal_eL30-like_sf"/>
</dbReference>
<dbReference type="RefSeq" id="WP_047389954.1">
    <property type="nucleotide sequence ID" value="NZ_FOQE01000011.1"/>
</dbReference>
<keyword evidence="3" id="KW-1185">Reference proteome</keyword>
<dbReference type="Gene3D" id="3.30.1330.30">
    <property type="match status" value="1"/>
</dbReference>
<keyword evidence="2" id="KW-0687">Ribonucleoprotein</keyword>
<dbReference type="InterPro" id="IPR004038">
    <property type="entry name" value="Ribosomal_eL8/eL30/eS12/Gad45"/>
</dbReference>
<evidence type="ECO:0000313" key="2">
    <source>
        <dbReference type="EMBL" id="SFH67519.1"/>
    </source>
</evidence>
<gene>
    <name evidence="2" type="ORF">SAMN04489868_11128</name>
</gene>
<dbReference type="Pfam" id="PF01248">
    <property type="entry name" value="Ribosomal_L7Ae"/>
    <property type="match status" value="1"/>
</dbReference>
<dbReference type="OrthoDB" id="9794863at2"/>
<protein>
    <submittedName>
        <fullName evidence="2">Ribosomal protein L7Ae</fullName>
    </submittedName>
</protein>
<sequence>MNNQQKVLNLLGLATRAGKCITGEELTLKKVRSKEAKIVFIASDASSNTNKKISDKCHYYDIPYFSDFSQSELSQAIGKKRTIVSIIDNGFAKKIRELLSI</sequence>
<accession>A0A1I3BZY1</accession>
<dbReference type="AlphaFoldDB" id="A0A1I3BZY1"/>
<evidence type="ECO:0000313" key="3">
    <source>
        <dbReference type="Proteomes" id="UP000198668"/>
    </source>
</evidence>